<feature type="region of interest" description="Disordered" evidence="9">
    <location>
        <begin position="154"/>
        <end position="175"/>
    </location>
</feature>
<organism evidence="11 12">
    <name type="scientific">Friedmanniomyces endolithicus</name>
    <dbReference type="NCBI Taxonomy" id="329885"/>
    <lineage>
        <taxon>Eukaryota</taxon>
        <taxon>Fungi</taxon>
        <taxon>Dikarya</taxon>
        <taxon>Ascomycota</taxon>
        <taxon>Pezizomycotina</taxon>
        <taxon>Dothideomycetes</taxon>
        <taxon>Dothideomycetidae</taxon>
        <taxon>Mycosphaerellales</taxon>
        <taxon>Teratosphaeriaceae</taxon>
        <taxon>Friedmanniomyces</taxon>
    </lineage>
</organism>
<protein>
    <recommendedName>
        <fullName evidence="1">non-specific serine/threonine protein kinase</fullName>
        <ecNumber evidence="1">2.7.11.1</ecNumber>
    </recommendedName>
</protein>
<evidence type="ECO:0000259" key="10">
    <source>
        <dbReference type="PROSITE" id="PS50011"/>
    </source>
</evidence>
<dbReference type="PROSITE" id="PS50011">
    <property type="entry name" value="PROTEIN_KINASE_DOM"/>
    <property type="match status" value="1"/>
</dbReference>
<evidence type="ECO:0000256" key="7">
    <source>
        <dbReference type="ARBA" id="ARBA00047899"/>
    </source>
</evidence>
<dbReference type="GO" id="GO:0004674">
    <property type="term" value="F:protein serine/threonine kinase activity"/>
    <property type="evidence" value="ECO:0007669"/>
    <property type="project" value="UniProtKB-KW"/>
</dbReference>
<accession>A0AAN6KVH2</accession>
<dbReference type="GO" id="GO:0005524">
    <property type="term" value="F:ATP binding"/>
    <property type="evidence" value="ECO:0007669"/>
    <property type="project" value="UniProtKB-KW"/>
</dbReference>
<dbReference type="InterPro" id="IPR000719">
    <property type="entry name" value="Prot_kinase_dom"/>
</dbReference>
<evidence type="ECO:0000256" key="5">
    <source>
        <dbReference type="ARBA" id="ARBA00022777"/>
    </source>
</evidence>
<dbReference type="SUPFAM" id="SSF56112">
    <property type="entry name" value="Protein kinase-like (PK-like)"/>
    <property type="match status" value="1"/>
</dbReference>
<keyword evidence="4" id="KW-0547">Nucleotide-binding</keyword>
<dbReference type="InterPro" id="IPR053235">
    <property type="entry name" value="Ser_Thr_kinase"/>
</dbReference>
<dbReference type="Pfam" id="PF00069">
    <property type="entry name" value="Pkinase"/>
    <property type="match status" value="1"/>
</dbReference>
<dbReference type="PANTHER" id="PTHR24361:SF433">
    <property type="entry name" value="PROTEIN KINASE DOMAIN-CONTAINING PROTEIN"/>
    <property type="match status" value="1"/>
</dbReference>
<name>A0AAN6KVH2_9PEZI</name>
<keyword evidence="5" id="KW-0418">Kinase</keyword>
<comment type="catalytic activity">
    <reaction evidence="8">
        <text>L-seryl-[protein] + ATP = O-phospho-L-seryl-[protein] + ADP + H(+)</text>
        <dbReference type="Rhea" id="RHEA:17989"/>
        <dbReference type="Rhea" id="RHEA-COMP:9863"/>
        <dbReference type="Rhea" id="RHEA-COMP:11604"/>
        <dbReference type="ChEBI" id="CHEBI:15378"/>
        <dbReference type="ChEBI" id="CHEBI:29999"/>
        <dbReference type="ChEBI" id="CHEBI:30616"/>
        <dbReference type="ChEBI" id="CHEBI:83421"/>
        <dbReference type="ChEBI" id="CHEBI:456216"/>
        <dbReference type="EC" id="2.7.11.1"/>
    </reaction>
</comment>
<dbReference type="AlphaFoldDB" id="A0AAN6KVH2"/>
<dbReference type="GO" id="GO:0005737">
    <property type="term" value="C:cytoplasm"/>
    <property type="evidence" value="ECO:0007669"/>
    <property type="project" value="TreeGrafter"/>
</dbReference>
<evidence type="ECO:0000256" key="3">
    <source>
        <dbReference type="ARBA" id="ARBA00022679"/>
    </source>
</evidence>
<keyword evidence="3" id="KW-0808">Transferase</keyword>
<dbReference type="Proteomes" id="UP001175353">
    <property type="component" value="Unassembled WGS sequence"/>
</dbReference>
<dbReference type="EC" id="2.7.11.1" evidence="1"/>
<sequence length="502" mass="54634">MNEMHLSVAQNSAKLGILSFLSLLTGYLVTLLALDTTDYLIVLQVCGMADNATRVPRIGKGSSTTRRQHPPAPLRTHSETNTLSGEHPGNPSRTHARHKSTSLASGVSRRSPGYARRTNEHSSATPPPARKGHYATKSTPENAQLEVQKAYGLFSPPLTPVHSHESAGSDPSHTAPDHITFDFSKIDYELKQAKVLGRGIWSTVLLADGREACPRRAGRGPANPPASPPAQRHVGPSCLFAVKMPARADAVNIFRQEAKVLSHLMQQPSATQYIVPFRGLDERCSSLVFEAVLGGSLESLNSRLKQMTEVARHLELVNLFPGLADDLISGLEFMHTAGVVHADIKPANVLLDISEHYSLPRPVVRARYIDFSASFRLDSDDSTTNAGGTWDYMAPEQMRSQEALNTPTSASDAWSLGITLLSLIVGDSPYAAACGGNIFMLREAIKSGDPFGFARMNPPAAKRMAACQEFIDCCRQGLKKDRERRLSARNWKGWLVSQELGA</sequence>
<dbReference type="SMART" id="SM00220">
    <property type="entry name" value="S_TKc"/>
    <property type="match status" value="1"/>
</dbReference>
<comment type="catalytic activity">
    <reaction evidence="7">
        <text>L-threonyl-[protein] + ATP = O-phospho-L-threonyl-[protein] + ADP + H(+)</text>
        <dbReference type="Rhea" id="RHEA:46608"/>
        <dbReference type="Rhea" id="RHEA-COMP:11060"/>
        <dbReference type="Rhea" id="RHEA-COMP:11605"/>
        <dbReference type="ChEBI" id="CHEBI:15378"/>
        <dbReference type="ChEBI" id="CHEBI:30013"/>
        <dbReference type="ChEBI" id="CHEBI:30616"/>
        <dbReference type="ChEBI" id="CHEBI:61977"/>
        <dbReference type="ChEBI" id="CHEBI:456216"/>
        <dbReference type="EC" id="2.7.11.1"/>
    </reaction>
</comment>
<evidence type="ECO:0000256" key="1">
    <source>
        <dbReference type="ARBA" id="ARBA00012513"/>
    </source>
</evidence>
<keyword evidence="6" id="KW-0067">ATP-binding</keyword>
<gene>
    <name evidence="11" type="ORF">LTR91_005446</name>
</gene>
<proteinExistence type="predicted"/>
<dbReference type="PROSITE" id="PS00108">
    <property type="entry name" value="PROTEIN_KINASE_ST"/>
    <property type="match status" value="1"/>
</dbReference>
<reference evidence="11" key="1">
    <citation type="submission" date="2023-06" db="EMBL/GenBank/DDBJ databases">
        <title>Black Yeasts Isolated from many extreme environments.</title>
        <authorList>
            <person name="Coleine C."/>
            <person name="Stajich J.E."/>
            <person name="Selbmann L."/>
        </authorList>
    </citation>
    <scope>NUCLEOTIDE SEQUENCE</scope>
    <source>
        <strain evidence="11">CCFEE 5200</strain>
    </source>
</reference>
<dbReference type="EMBL" id="JAUJLE010000034">
    <property type="protein sequence ID" value="KAK1001394.1"/>
    <property type="molecule type" value="Genomic_DNA"/>
</dbReference>
<dbReference type="PANTHER" id="PTHR24361">
    <property type="entry name" value="MITOGEN-ACTIVATED KINASE KINASE KINASE"/>
    <property type="match status" value="1"/>
</dbReference>
<feature type="domain" description="Protein kinase" evidence="10">
    <location>
        <begin position="190"/>
        <end position="495"/>
    </location>
</feature>
<dbReference type="Gene3D" id="1.10.510.10">
    <property type="entry name" value="Transferase(Phosphotransferase) domain 1"/>
    <property type="match status" value="1"/>
</dbReference>
<dbReference type="InterPro" id="IPR008271">
    <property type="entry name" value="Ser/Thr_kinase_AS"/>
</dbReference>
<keyword evidence="12" id="KW-1185">Reference proteome</keyword>
<evidence type="ECO:0000313" key="12">
    <source>
        <dbReference type="Proteomes" id="UP001175353"/>
    </source>
</evidence>
<evidence type="ECO:0000313" key="11">
    <source>
        <dbReference type="EMBL" id="KAK1001394.1"/>
    </source>
</evidence>
<evidence type="ECO:0000256" key="9">
    <source>
        <dbReference type="SAM" id="MobiDB-lite"/>
    </source>
</evidence>
<comment type="caution">
    <text evidence="11">The sequence shown here is derived from an EMBL/GenBank/DDBJ whole genome shotgun (WGS) entry which is preliminary data.</text>
</comment>
<keyword evidence="2" id="KW-0723">Serine/threonine-protein kinase</keyword>
<feature type="region of interest" description="Disordered" evidence="9">
    <location>
        <begin position="54"/>
        <end position="139"/>
    </location>
</feature>
<evidence type="ECO:0000256" key="8">
    <source>
        <dbReference type="ARBA" id="ARBA00048679"/>
    </source>
</evidence>
<dbReference type="InterPro" id="IPR011009">
    <property type="entry name" value="Kinase-like_dom_sf"/>
</dbReference>
<evidence type="ECO:0000256" key="4">
    <source>
        <dbReference type="ARBA" id="ARBA00022741"/>
    </source>
</evidence>
<evidence type="ECO:0000256" key="6">
    <source>
        <dbReference type="ARBA" id="ARBA00022840"/>
    </source>
</evidence>
<evidence type="ECO:0000256" key="2">
    <source>
        <dbReference type="ARBA" id="ARBA00022527"/>
    </source>
</evidence>